<evidence type="ECO:0000313" key="7">
    <source>
        <dbReference type="Proteomes" id="UP000191418"/>
    </source>
</evidence>
<keyword evidence="7" id="KW-1185">Reference proteome</keyword>
<dbReference type="SUPFAM" id="SSF48179">
    <property type="entry name" value="6-phosphogluconate dehydrogenase C-terminal domain-like"/>
    <property type="match status" value="1"/>
</dbReference>
<dbReference type="Gene3D" id="1.10.1040.10">
    <property type="entry name" value="N-(1-d-carboxylethyl)-l-norvaline Dehydrogenase, domain 2"/>
    <property type="match status" value="1"/>
</dbReference>
<keyword evidence="2" id="KW-0520">NAD</keyword>
<dbReference type="OrthoDB" id="9786703at2"/>
<dbReference type="PIRSF" id="PIRSF000103">
    <property type="entry name" value="HIBADH"/>
    <property type="match status" value="1"/>
</dbReference>
<dbReference type="SUPFAM" id="SSF51735">
    <property type="entry name" value="NAD(P)-binding Rossmann-fold domains"/>
    <property type="match status" value="1"/>
</dbReference>
<organism evidence="6 7">
    <name type="scientific">Oceanospirillum multiglobuliferum</name>
    <dbReference type="NCBI Taxonomy" id="64969"/>
    <lineage>
        <taxon>Bacteria</taxon>
        <taxon>Pseudomonadati</taxon>
        <taxon>Pseudomonadota</taxon>
        <taxon>Gammaproteobacteria</taxon>
        <taxon>Oceanospirillales</taxon>
        <taxon>Oceanospirillaceae</taxon>
        <taxon>Oceanospirillum</taxon>
    </lineage>
</organism>
<evidence type="ECO:0000256" key="3">
    <source>
        <dbReference type="PIRSR" id="PIRSR000103-1"/>
    </source>
</evidence>
<sequence length="288" mass="30731">MSKIGFIGIGLMGQPMSARLLAADYDLMIWNRSVEKCLPLAELGAAIADSPEVIAQHCDVICLCLTDTIAVEAVFSQLQPHLKSGQVILDFSSIDPLATQKLANHCSTIGVDWIDCPVSGGVQGAASGTLAMMAGGRLEAIDKLKPLLANLSSRLTYMGASGSGQYTKICNQMLVSCQALVIAEVVAFAESAGVNSQLLAEAFSGGFADSKPLQILAPEMAERRFTPEKWHVKTLLKDLDMAVDHSRIVRSSTPMSGLAAQLMRLHAVAGYSDKDPSTLVNLYLEPHE</sequence>
<evidence type="ECO:0000259" key="5">
    <source>
        <dbReference type="Pfam" id="PF14833"/>
    </source>
</evidence>
<dbReference type="GO" id="GO:0050661">
    <property type="term" value="F:NADP binding"/>
    <property type="evidence" value="ECO:0007669"/>
    <property type="project" value="InterPro"/>
</dbReference>
<accession>A0A1T4SP18</accession>
<evidence type="ECO:0000313" key="6">
    <source>
        <dbReference type="EMBL" id="OPX54106.1"/>
    </source>
</evidence>
<dbReference type="PANTHER" id="PTHR43060">
    <property type="entry name" value="3-HYDROXYISOBUTYRATE DEHYDROGENASE-LIKE 1, MITOCHONDRIAL-RELATED"/>
    <property type="match status" value="1"/>
</dbReference>
<comment type="caution">
    <text evidence="6">The sequence shown here is derived from an EMBL/GenBank/DDBJ whole genome shotgun (WGS) entry which is preliminary data.</text>
</comment>
<dbReference type="GO" id="GO:0016491">
    <property type="term" value="F:oxidoreductase activity"/>
    <property type="evidence" value="ECO:0007669"/>
    <property type="project" value="UniProtKB-KW"/>
</dbReference>
<evidence type="ECO:0000256" key="1">
    <source>
        <dbReference type="ARBA" id="ARBA00023002"/>
    </source>
</evidence>
<dbReference type="InterPro" id="IPR008927">
    <property type="entry name" value="6-PGluconate_DH-like_C_sf"/>
</dbReference>
<feature type="active site" evidence="3">
    <location>
        <position position="168"/>
    </location>
</feature>
<dbReference type="InterPro" id="IPR036291">
    <property type="entry name" value="NAD(P)-bd_dom_sf"/>
</dbReference>
<dbReference type="RefSeq" id="WP_078746703.1">
    <property type="nucleotide sequence ID" value="NZ_FUXG01000042.1"/>
</dbReference>
<dbReference type="Pfam" id="PF14833">
    <property type="entry name" value="NAD_binding_11"/>
    <property type="match status" value="1"/>
</dbReference>
<dbReference type="GO" id="GO:0051287">
    <property type="term" value="F:NAD binding"/>
    <property type="evidence" value="ECO:0007669"/>
    <property type="project" value="InterPro"/>
</dbReference>
<dbReference type="EMBL" id="MTSM01000042">
    <property type="protein sequence ID" value="OPX54106.1"/>
    <property type="molecule type" value="Genomic_DNA"/>
</dbReference>
<dbReference type="Gene3D" id="3.40.50.720">
    <property type="entry name" value="NAD(P)-binding Rossmann-like Domain"/>
    <property type="match status" value="1"/>
</dbReference>
<dbReference type="InterPro" id="IPR013328">
    <property type="entry name" value="6PGD_dom2"/>
</dbReference>
<gene>
    <name evidence="6" type="ORF">BTE48_15955</name>
</gene>
<dbReference type="AlphaFoldDB" id="A0A1T4SP18"/>
<proteinExistence type="predicted"/>
<feature type="domain" description="3-hydroxyisobutyrate dehydrogenase-like NAD-binding" evidence="5">
    <location>
        <begin position="162"/>
        <end position="283"/>
    </location>
</feature>
<dbReference type="InterPro" id="IPR029154">
    <property type="entry name" value="HIBADH-like_NADP-bd"/>
</dbReference>
<evidence type="ECO:0000259" key="4">
    <source>
        <dbReference type="Pfam" id="PF03446"/>
    </source>
</evidence>
<dbReference type="STRING" id="64969.SAMN02745127_03218"/>
<dbReference type="InterPro" id="IPR015815">
    <property type="entry name" value="HIBADH-related"/>
</dbReference>
<evidence type="ECO:0000256" key="2">
    <source>
        <dbReference type="ARBA" id="ARBA00023027"/>
    </source>
</evidence>
<dbReference type="InterPro" id="IPR006115">
    <property type="entry name" value="6PGDH_NADP-bd"/>
</dbReference>
<dbReference type="PANTHER" id="PTHR43060:SF15">
    <property type="entry name" value="3-HYDROXYISOBUTYRATE DEHYDROGENASE-LIKE 1, MITOCHONDRIAL-RELATED"/>
    <property type="match status" value="1"/>
</dbReference>
<reference evidence="6 7" key="1">
    <citation type="submission" date="2017-01" db="EMBL/GenBank/DDBJ databases">
        <title>Genome Sequencing of a Marine Spirillum, Oceanospirillum multiglobuliferum ATCC 33336, from Japan.</title>
        <authorList>
            <person name="Carney J.G."/>
            <person name="Trachtenberg A.M."/>
            <person name="Rheaume B.A."/>
            <person name="Linnane J.D."/>
            <person name="Pitts N.L."/>
            <person name="Mykles D.L."/>
            <person name="Maclea K.S."/>
        </authorList>
    </citation>
    <scope>NUCLEOTIDE SEQUENCE [LARGE SCALE GENOMIC DNA]</scope>
    <source>
        <strain evidence="6 7">ATCC 33336</strain>
    </source>
</reference>
<name>A0A1T4SP18_9GAMM</name>
<feature type="domain" description="6-phosphogluconate dehydrogenase NADP-binding" evidence="4">
    <location>
        <begin position="3"/>
        <end position="159"/>
    </location>
</feature>
<dbReference type="Proteomes" id="UP000191418">
    <property type="component" value="Unassembled WGS sequence"/>
</dbReference>
<dbReference type="Pfam" id="PF03446">
    <property type="entry name" value="NAD_binding_2"/>
    <property type="match status" value="1"/>
</dbReference>
<keyword evidence="1" id="KW-0560">Oxidoreductase</keyword>
<protein>
    <submittedName>
        <fullName evidence="6">2-hydroxy-3-oxopropionate reductase</fullName>
    </submittedName>
</protein>